<dbReference type="PANTHER" id="PTHR43245:SF13">
    <property type="entry name" value="UDP-D-APIOSE_UDP-D-XYLOSE SYNTHASE 2"/>
    <property type="match status" value="1"/>
</dbReference>
<dbReference type="InterPro" id="IPR036291">
    <property type="entry name" value="NAD(P)-bd_dom_sf"/>
</dbReference>
<dbReference type="SUPFAM" id="SSF51735">
    <property type="entry name" value="NAD(P)-binding Rossmann-fold domains"/>
    <property type="match status" value="1"/>
</dbReference>
<dbReference type="InterPro" id="IPR001509">
    <property type="entry name" value="Epimerase_deHydtase"/>
</dbReference>
<feature type="domain" description="NAD-dependent epimerase/dehydratase" evidence="1">
    <location>
        <begin position="4"/>
        <end position="208"/>
    </location>
</feature>
<proteinExistence type="predicted"/>
<accession>A0ABY7WJ69</accession>
<dbReference type="PANTHER" id="PTHR43245">
    <property type="entry name" value="BIFUNCTIONAL POLYMYXIN RESISTANCE PROTEIN ARNA"/>
    <property type="match status" value="1"/>
</dbReference>
<evidence type="ECO:0000259" key="1">
    <source>
        <dbReference type="Pfam" id="PF01370"/>
    </source>
</evidence>
<dbReference type="Pfam" id="PF01370">
    <property type="entry name" value="Epimerase"/>
    <property type="match status" value="1"/>
</dbReference>
<dbReference type="Proteomes" id="UP001221558">
    <property type="component" value="Chromosome"/>
</dbReference>
<protein>
    <submittedName>
        <fullName evidence="2">NAD-dependent epimerase/dehydratase family protein</fullName>
    </submittedName>
</protein>
<dbReference type="RefSeq" id="WP_274266153.1">
    <property type="nucleotide sequence ID" value="NZ_CP117880.1"/>
</dbReference>
<dbReference type="Gene3D" id="3.40.50.720">
    <property type="entry name" value="NAD(P)-binding Rossmann-like Domain"/>
    <property type="match status" value="1"/>
</dbReference>
<evidence type="ECO:0000313" key="2">
    <source>
        <dbReference type="EMBL" id="WDF67424.1"/>
    </source>
</evidence>
<sequence length="310" mass="34726">MQTILGAGGDIGRLLAKELKKYTSKIRLVSRQPTTVNADDVLIAADLQDADSVDRAVQGSTIVYLTVGLPYDLRVWETAWPTIMQHVVDACIKHNCKLVFFDNVYMYDERAIAHMTEESPINPPSKKGRVRTKNLDILQNAMQNRGLKALIARSADFYGPASRNGILNSLVLTNIAAGKTANWQADLDKIHSFTYTPDAARATALLGNTDSAYDQVWHLPTSAERWTGREFIAYATKIKQVKNKAFVLRPFLLVLAGLFNRTIKELVEMQYQNKADYFFDSSKFNKTFDFEPTSYADGIKSVLQASTKSE</sequence>
<keyword evidence="3" id="KW-1185">Reference proteome</keyword>
<dbReference type="InterPro" id="IPR050177">
    <property type="entry name" value="Lipid_A_modif_metabolic_enz"/>
</dbReference>
<name>A0ABY7WJ69_9SPHI</name>
<evidence type="ECO:0000313" key="3">
    <source>
        <dbReference type="Proteomes" id="UP001221558"/>
    </source>
</evidence>
<dbReference type="EMBL" id="CP117880">
    <property type="protein sequence ID" value="WDF67424.1"/>
    <property type="molecule type" value="Genomic_DNA"/>
</dbReference>
<gene>
    <name evidence="2" type="ORF">PQ465_14050</name>
</gene>
<reference evidence="2 3" key="1">
    <citation type="submission" date="2023-02" db="EMBL/GenBank/DDBJ databases">
        <title>Genome sequence of Sphingobacterium sp. KACC 22765.</title>
        <authorList>
            <person name="Kim S."/>
            <person name="Heo J."/>
            <person name="Kwon S.-W."/>
        </authorList>
    </citation>
    <scope>NUCLEOTIDE SEQUENCE [LARGE SCALE GENOMIC DNA]</scope>
    <source>
        <strain evidence="2 3">KACC 22765</strain>
    </source>
</reference>
<organism evidence="2 3">
    <name type="scientific">Sphingobacterium oryzagri</name>
    <dbReference type="NCBI Taxonomy" id="3025669"/>
    <lineage>
        <taxon>Bacteria</taxon>
        <taxon>Pseudomonadati</taxon>
        <taxon>Bacteroidota</taxon>
        <taxon>Sphingobacteriia</taxon>
        <taxon>Sphingobacteriales</taxon>
        <taxon>Sphingobacteriaceae</taxon>
        <taxon>Sphingobacterium</taxon>
    </lineage>
</organism>